<reference evidence="16" key="1">
    <citation type="submission" date="2025-08" db="UniProtKB">
        <authorList>
            <consortium name="RefSeq"/>
        </authorList>
    </citation>
    <scope>IDENTIFICATION</scope>
    <source>
        <strain evidence="16">OHB3-1</strain>
    </source>
</reference>
<dbReference type="InterPro" id="IPR017441">
    <property type="entry name" value="Protein_kinase_ATP_BS"/>
</dbReference>
<gene>
    <name evidence="16" type="primary">LOC111021045</name>
</gene>
<sequence>MGFHKISSFFFSFFLISQSLIVESQNIDKILPGFKASASEFNQTNGNFLLSNNSVFALGFYSGADDNVFSLGITHIFSSKVIWTANRDFPVNDSALFVFDETGVAYLDGSGRNRAPVWSTGTAGDGVVSMQLLDSGNLVLQSNNGSFIWQSFHFPTDTLLPGQVFWEGMRLRSYPNDNDLSNFLEFKHGDLVLSAGYRNPQIYWALSNDSRKIPKSAAGSGGGGYVLFAILESNSWNFYGQKGELLWEFRFFWQSNWKDRWVSVLNTDGSISFHNLEMGKSAPPEPIRIPAGNCGVPEPCDPLFICYFDNRCQCPSILNEKINCKIHSIPCNGSSTELLYLGKDLDYFALRFSTPSFNSDLNSCKAACAGNCSCHVLFFEPISGNCFLFDQIGSLQRSEESSGGYISYMKTKLPINGGDAEMSPSQYRRRKHIVLMSILLAAMALAFMGLFCFRFYRRKMKELLSSIEEATEEDKFLEQISGGPMRFSFRQLRRATKNFSRKIGHGGFGSVYLGEVGDGSRVAVKKLERMGQGAREFRAEVSLIGGIHHVNLVKLTGFCSESLHRLLVYEYMSNGSLDKWIFNGEEDAPFLDWDTRFNIALGIARAVAYLHEECESKIIHCDIKPENVLLDQNFTPKVSDFGMAKLMDAQKSFICTQLRGTRGLVDPFILEDWCKLSGISRGQIFA</sequence>
<feature type="transmembrane region" description="Helical" evidence="11">
    <location>
        <begin position="433"/>
        <end position="456"/>
    </location>
</feature>
<dbReference type="GO" id="GO:0005524">
    <property type="term" value="F:ATP binding"/>
    <property type="evidence" value="ECO:0007669"/>
    <property type="project" value="UniProtKB-UniRule"/>
</dbReference>
<dbReference type="InterPro" id="IPR051343">
    <property type="entry name" value="G-type_lectin_kinases/EP1-like"/>
</dbReference>
<evidence type="ECO:0000259" key="13">
    <source>
        <dbReference type="PROSITE" id="PS50011"/>
    </source>
</evidence>
<dbReference type="PROSITE" id="PS00108">
    <property type="entry name" value="PROTEIN_KINASE_ST"/>
    <property type="match status" value="1"/>
</dbReference>
<feature type="domain" description="Bulb-type lectin" evidence="14">
    <location>
        <begin position="34"/>
        <end position="153"/>
    </location>
</feature>
<evidence type="ECO:0000256" key="7">
    <source>
        <dbReference type="ARBA" id="ARBA00023157"/>
    </source>
</evidence>
<accession>A0A6J1DHU2</accession>
<dbReference type="Gene3D" id="2.90.10.10">
    <property type="entry name" value="Bulb-type lectin domain"/>
    <property type="match status" value="1"/>
</dbReference>
<dbReference type="Pfam" id="PF00069">
    <property type="entry name" value="Pkinase"/>
    <property type="match status" value="1"/>
</dbReference>
<dbReference type="GeneID" id="111021045"/>
<evidence type="ECO:0000256" key="8">
    <source>
        <dbReference type="ARBA" id="ARBA00023180"/>
    </source>
</evidence>
<dbReference type="Proteomes" id="UP000504603">
    <property type="component" value="Unplaced"/>
</dbReference>
<dbReference type="PROSITE" id="PS00107">
    <property type="entry name" value="PROTEIN_KINASE_ATP"/>
    <property type="match status" value="1"/>
</dbReference>
<keyword evidence="5" id="KW-0418">Kinase</keyword>
<proteinExistence type="predicted"/>
<evidence type="ECO:0000313" key="16">
    <source>
        <dbReference type="RefSeq" id="XP_022153573.1"/>
    </source>
</evidence>
<keyword evidence="10" id="KW-0175">Coiled coil</keyword>
<dbReference type="SUPFAM" id="SSF56112">
    <property type="entry name" value="Protein kinase-like (PK-like)"/>
    <property type="match status" value="1"/>
</dbReference>
<keyword evidence="15" id="KW-1185">Reference proteome</keyword>
<dbReference type="InterPro" id="IPR036426">
    <property type="entry name" value="Bulb-type_lectin_dom_sf"/>
</dbReference>
<evidence type="ECO:0000256" key="1">
    <source>
        <dbReference type="ARBA" id="ARBA00022536"/>
    </source>
</evidence>
<dbReference type="OrthoDB" id="1668230at2759"/>
<dbReference type="SMART" id="SM00108">
    <property type="entry name" value="B_lectin"/>
    <property type="match status" value="1"/>
</dbReference>
<dbReference type="Gene3D" id="3.30.200.20">
    <property type="entry name" value="Phosphorylase Kinase, domain 1"/>
    <property type="match status" value="1"/>
</dbReference>
<feature type="binding site" evidence="9">
    <location>
        <position position="526"/>
    </location>
    <ligand>
        <name>ATP</name>
        <dbReference type="ChEBI" id="CHEBI:30616"/>
    </ligand>
</feature>
<evidence type="ECO:0000256" key="10">
    <source>
        <dbReference type="SAM" id="Coils"/>
    </source>
</evidence>
<keyword evidence="2" id="KW-0808">Transferase</keyword>
<feature type="chain" id="PRO_5026850736" evidence="12">
    <location>
        <begin position="25"/>
        <end position="686"/>
    </location>
</feature>
<organism evidence="15 16">
    <name type="scientific">Momordica charantia</name>
    <name type="common">Bitter gourd</name>
    <name type="synonym">Balsam pear</name>
    <dbReference type="NCBI Taxonomy" id="3673"/>
    <lineage>
        <taxon>Eukaryota</taxon>
        <taxon>Viridiplantae</taxon>
        <taxon>Streptophyta</taxon>
        <taxon>Embryophyta</taxon>
        <taxon>Tracheophyta</taxon>
        <taxon>Spermatophyta</taxon>
        <taxon>Magnoliopsida</taxon>
        <taxon>eudicotyledons</taxon>
        <taxon>Gunneridae</taxon>
        <taxon>Pentapetalae</taxon>
        <taxon>rosids</taxon>
        <taxon>fabids</taxon>
        <taxon>Cucurbitales</taxon>
        <taxon>Cucurbitaceae</taxon>
        <taxon>Momordiceae</taxon>
        <taxon>Momordica</taxon>
    </lineage>
</organism>
<keyword evidence="1" id="KW-0245">EGF-like domain</keyword>
<dbReference type="Gene3D" id="1.10.510.10">
    <property type="entry name" value="Transferase(Phosphotransferase) domain 1"/>
    <property type="match status" value="1"/>
</dbReference>
<evidence type="ECO:0000256" key="4">
    <source>
        <dbReference type="ARBA" id="ARBA00022741"/>
    </source>
</evidence>
<keyword evidence="11" id="KW-0812">Transmembrane</keyword>
<dbReference type="CDD" id="cd00028">
    <property type="entry name" value="B_lectin"/>
    <property type="match status" value="1"/>
</dbReference>
<evidence type="ECO:0000256" key="5">
    <source>
        <dbReference type="ARBA" id="ARBA00022777"/>
    </source>
</evidence>
<keyword evidence="4 9" id="KW-0547">Nucleotide-binding</keyword>
<evidence type="ECO:0000256" key="2">
    <source>
        <dbReference type="ARBA" id="ARBA00022679"/>
    </source>
</evidence>
<evidence type="ECO:0000313" key="15">
    <source>
        <dbReference type="Proteomes" id="UP000504603"/>
    </source>
</evidence>
<keyword evidence="8" id="KW-0325">Glycoprotein</keyword>
<dbReference type="FunFam" id="1.10.510.10:FF:001424">
    <property type="entry name" value="Protein kinase superfamily protein"/>
    <property type="match status" value="1"/>
</dbReference>
<dbReference type="PROSITE" id="PS50927">
    <property type="entry name" value="BULB_LECTIN"/>
    <property type="match status" value="1"/>
</dbReference>
<evidence type="ECO:0000259" key="14">
    <source>
        <dbReference type="PROSITE" id="PS50927"/>
    </source>
</evidence>
<dbReference type="GO" id="GO:0004672">
    <property type="term" value="F:protein kinase activity"/>
    <property type="evidence" value="ECO:0007669"/>
    <property type="project" value="InterPro"/>
</dbReference>
<evidence type="ECO:0000256" key="6">
    <source>
        <dbReference type="ARBA" id="ARBA00022840"/>
    </source>
</evidence>
<evidence type="ECO:0000256" key="9">
    <source>
        <dbReference type="PROSITE-ProRule" id="PRU10141"/>
    </source>
</evidence>
<keyword evidence="6 9" id="KW-0067">ATP-binding</keyword>
<dbReference type="PROSITE" id="PS50011">
    <property type="entry name" value="PROTEIN_KINASE_DOM"/>
    <property type="match status" value="1"/>
</dbReference>
<keyword evidence="11" id="KW-0472">Membrane</keyword>
<feature type="domain" description="Protein kinase" evidence="13">
    <location>
        <begin position="497"/>
        <end position="686"/>
    </location>
</feature>
<keyword evidence="3 12" id="KW-0732">Signal</keyword>
<dbReference type="PANTHER" id="PTHR47976:SF115">
    <property type="entry name" value="RECEPTOR-LIKE SERINE_THREONINE-PROTEIN KINASE"/>
    <property type="match status" value="1"/>
</dbReference>
<feature type="signal peptide" evidence="12">
    <location>
        <begin position="1"/>
        <end position="24"/>
    </location>
</feature>
<dbReference type="AlphaFoldDB" id="A0A6J1DHU2"/>
<keyword evidence="7" id="KW-1015">Disulfide bond</keyword>
<dbReference type="SUPFAM" id="SSF51110">
    <property type="entry name" value="alpha-D-mannose-specific plant lectins"/>
    <property type="match status" value="1"/>
</dbReference>
<feature type="coiled-coil region" evidence="10">
    <location>
        <begin position="453"/>
        <end position="480"/>
    </location>
</feature>
<protein>
    <submittedName>
        <fullName evidence="16">G-type lectin S-receptor-like serine/threonine-protein kinase SD2-5</fullName>
    </submittedName>
</protein>
<dbReference type="KEGG" id="mcha:111021045"/>
<keyword evidence="11" id="KW-1133">Transmembrane helix</keyword>
<dbReference type="InterPro" id="IPR008271">
    <property type="entry name" value="Ser/Thr_kinase_AS"/>
</dbReference>
<dbReference type="SMART" id="SM00220">
    <property type="entry name" value="S_TKc"/>
    <property type="match status" value="1"/>
</dbReference>
<dbReference type="FunFam" id="3.30.200.20:FF:000178">
    <property type="entry name" value="serine/threonine-protein kinase PBS1-like"/>
    <property type="match status" value="1"/>
</dbReference>
<dbReference type="PANTHER" id="PTHR47976">
    <property type="entry name" value="G-TYPE LECTIN S-RECEPTOR-LIKE SERINE/THREONINE-PROTEIN KINASE SD2-5"/>
    <property type="match status" value="1"/>
</dbReference>
<dbReference type="InterPro" id="IPR011009">
    <property type="entry name" value="Kinase-like_dom_sf"/>
</dbReference>
<evidence type="ECO:0000256" key="11">
    <source>
        <dbReference type="SAM" id="Phobius"/>
    </source>
</evidence>
<dbReference type="Pfam" id="PF01453">
    <property type="entry name" value="B_lectin"/>
    <property type="match status" value="1"/>
</dbReference>
<dbReference type="RefSeq" id="XP_022153573.1">
    <property type="nucleotide sequence ID" value="XM_022297881.1"/>
</dbReference>
<evidence type="ECO:0000256" key="12">
    <source>
        <dbReference type="SAM" id="SignalP"/>
    </source>
</evidence>
<name>A0A6J1DHU2_MOMCH</name>
<dbReference type="InterPro" id="IPR001480">
    <property type="entry name" value="Bulb-type_lectin_dom"/>
</dbReference>
<evidence type="ECO:0000256" key="3">
    <source>
        <dbReference type="ARBA" id="ARBA00022729"/>
    </source>
</evidence>
<dbReference type="InterPro" id="IPR000719">
    <property type="entry name" value="Prot_kinase_dom"/>
</dbReference>